<keyword evidence="1" id="KW-1133">Transmembrane helix</keyword>
<keyword evidence="1" id="KW-0812">Transmembrane</keyword>
<dbReference type="Proteomes" id="UP001500945">
    <property type="component" value="Unassembled WGS sequence"/>
</dbReference>
<keyword evidence="3" id="KW-1185">Reference proteome</keyword>
<keyword evidence="1" id="KW-0472">Membrane</keyword>
<protein>
    <recommendedName>
        <fullName evidence="4">DUF4760 domain-containing protein</fullName>
    </recommendedName>
</protein>
<organism evidence="2 3">
    <name type="scientific">Fodinibacter luteus</name>
    <dbReference type="NCBI Taxonomy" id="552064"/>
    <lineage>
        <taxon>Bacteria</taxon>
        <taxon>Bacillati</taxon>
        <taxon>Actinomycetota</taxon>
        <taxon>Actinomycetes</taxon>
        <taxon>Micrococcales</taxon>
        <taxon>Intrasporangiaceae</taxon>
        <taxon>Fodinibacter (ex Wang et al. 2009)</taxon>
    </lineage>
</organism>
<evidence type="ECO:0000313" key="3">
    <source>
        <dbReference type="Proteomes" id="UP001500945"/>
    </source>
</evidence>
<proteinExistence type="predicted"/>
<sequence length="210" mass="22480">MNDVVRSLLALVGQGTGALLGIIFTTGVVTVVVTKLFDKSAKRDERVREGYAAATAALVAWGEFPFRVARRTSDAPEVLAALAARGHDAQEALACQRAWVVGESRPLAEVFAATVAALRPQVADATQGAWRRPVVGLGVDMVLSAGPALPTVQLDEAVDAWCLALTYRFGWRRIVCLVPGLLRRRLHRRGILRRHPSGHGVSTAGVELTA</sequence>
<comment type="caution">
    <text evidence="2">The sequence shown here is derived from an EMBL/GenBank/DDBJ whole genome shotgun (WGS) entry which is preliminary data.</text>
</comment>
<evidence type="ECO:0000256" key="1">
    <source>
        <dbReference type="SAM" id="Phobius"/>
    </source>
</evidence>
<evidence type="ECO:0008006" key="4">
    <source>
        <dbReference type="Google" id="ProtNLM"/>
    </source>
</evidence>
<accession>A0ABP8K844</accession>
<gene>
    <name evidence="2" type="ORF">GCM10023168_11920</name>
</gene>
<name>A0ABP8K844_9MICO</name>
<evidence type="ECO:0000313" key="2">
    <source>
        <dbReference type="EMBL" id="GAA4401880.1"/>
    </source>
</evidence>
<feature type="transmembrane region" description="Helical" evidence="1">
    <location>
        <begin position="12"/>
        <end position="33"/>
    </location>
</feature>
<reference evidence="3" key="1">
    <citation type="journal article" date="2019" name="Int. J. Syst. Evol. Microbiol.">
        <title>The Global Catalogue of Microorganisms (GCM) 10K type strain sequencing project: providing services to taxonomists for standard genome sequencing and annotation.</title>
        <authorList>
            <consortium name="The Broad Institute Genomics Platform"/>
            <consortium name="The Broad Institute Genome Sequencing Center for Infectious Disease"/>
            <person name="Wu L."/>
            <person name="Ma J."/>
        </authorList>
    </citation>
    <scope>NUCLEOTIDE SEQUENCE [LARGE SCALE GENOMIC DNA]</scope>
    <source>
        <strain evidence="3">JCM 17809</strain>
    </source>
</reference>
<dbReference type="EMBL" id="BAABGM010000007">
    <property type="protein sequence ID" value="GAA4401880.1"/>
    <property type="molecule type" value="Genomic_DNA"/>
</dbReference>